<organism evidence="12 13">
    <name type="scientific">Caldisericum exile (strain DSM 21853 / NBRC 104410 / AZM16c01)</name>
    <dbReference type="NCBI Taxonomy" id="511051"/>
    <lineage>
        <taxon>Bacteria</taxon>
        <taxon>Pseudomonadati</taxon>
        <taxon>Caldisericota/Cryosericota group</taxon>
        <taxon>Caldisericota</taxon>
        <taxon>Caldisericia</taxon>
        <taxon>Caldisericales</taxon>
        <taxon>Caldisericaceae</taxon>
        <taxon>Caldisericum</taxon>
    </lineage>
</organism>
<dbReference type="Gene3D" id="2.60.40.1220">
    <property type="match status" value="3"/>
</dbReference>
<dbReference type="GO" id="GO:0016042">
    <property type="term" value="P:lipid catabolic process"/>
    <property type="evidence" value="ECO:0007669"/>
    <property type="project" value="UniProtKB-KW"/>
</dbReference>
<dbReference type="InterPro" id="IPR032812">
    <property type="entry name" value="SbsA_Ig"/>
</dbReference>
<feature type="domain" description="PLD phosphodiesterase" evidence="10">
    <location>
        <begin position="1118"/>
        <end position="1145"/>
    </location>
</feature>
<dbReference type="InterPro" id="IPR025202">
    <property type="entry name" value="PLD-like_dom"/>
</dbReference>
<feature type="compositionally biased region" description="Polar residues" evidence="8">
    <location>
        <begin position="460"/>
        <end position="472"/>
    </location>
</feature>
<dbReference type="SUPFAM" id="SSF74853">
    <property type="entry name" value="Lamin A/C globular tail domain"/>
    <property type="match status" value="1"/>
</dbReference>
<evidence type="ECO:0000313" key="12">
    <source>
        <dbReference type="EMBL" id="BAL81665.1"/>
    </source>
</evidence>
<reference evidence="12 13" key="1">
    <citation type="submission" date="2011-01" db="EMBL/GenBank/DDBJ databases">
        <title>Whole genome sequence of Caldisericum exile AZM16c01.</title>
        <authorList>
            <person name="Narita-Yamada S."/>
            <person name="Kawakoshi A."/>
            <person name="Nakamura S."/>
            <person name="Sasagawa M."/>
            <person name="Fukada J."/>
            <person name="Sekine M."/>
            <person name="Kato Y."/>
            <person name="Fukai R."/>
            <person name="Sasaki K."/>
            <person name="Hanamaki A."/>
            <person name="Narita H."/>
            <person name="Konno Y."/>
            <person name="Mori K."/>
            <person name="Yamazaki S."/>
            <person name="Suzuki K."/>
            <person name="Fujita N."/>
        </authorList>
    </citation>
    <scope>NUCLEOTIDE SEQUENCE [LARGE SCALE GENOMIC DNA]</scope>
    <source>
        <strain evidence="13">DSM 21853 / NBRC 104410 / AZM16c01</strain>
    </source>
</reference>
<keyword evidence="7" id="KW-0443">Lipid metabolism</keyword>
<evidence type="ECO:0000256" key="8">
    <source>
        <dbReference type="SAM" id="MobiDB-lite"/>
    </source>
</evidence>
<dbReference type="CDD" id="cd04486">
    <property type="entry name" value="YhcR_OBF_like"/>
    <property type="match status" value="1"/>
</dbReference>
<dbReference type="PANTHER" id="PTHR43856:SF1">
    <property type="entry name" value="MITOCHONDRIAL CARDIOLIPIN HYDROLASE"/>
    <property type="match status" value="1"/>
</dbReference>
<keyword evidence="4" id="KW-0732">Signal</keyword>
<dbReference type="OrthoDB" id="9801679at2"/>
<feature type="compositionally biased region" description="Low complexity" evidence="8">
    <location>
        <begin position="443"/>
        <end position="459"/>
    </location>
</feature>
<comment type="catalytic activity">
    <reaction evidence="1">
        <text>a 1,2-diacyl-sn-glycero-3-phosphocholine + H2O = a 1,2-diacyl-sn-glycero-3-phosphate + choline + H(+)</text>
        <dbReference type="Rhea" id="RHEA:14445"/>
        <dbReference type="ChEBI" id="CHEBI:15354"/>
        <dbReference type="ChEBI" id="CHEBI:15377"/>
        <dbReference type="ChEBI" id="CHEBI:15378"/>
        <dbReference type="ChEBI" id="CHEBI:57643"/>
        <dbReference type="ChEBI" id="CHEBI:58608"/>
        <dbReference type="EC" id="3.1.4.4"/>
    </reaction>
</comment>
<sequence length="1803" mass="194492">MPQIKEGGNMRNKAFAVMVAIAMVVSLIAPLGNVVKGAASLSCSFPFYYAPYDGTQNSGTPVAYYLTITGANPNANYYLNAYYYYGTNPSGSYIWNASTSQWVPTTSSSPSSTSGHPVITTDSSGNWSGWVFVKSRIDKDYGTLPNIRFRAYLTSNTTTQITGTYNSVHMMNMRISGFTPPSWVDTDGGWIEGIAYQIDGTTPASNCPVVVKNSSGTIIGIYMTEDNGVNEGYSSTPGYFKVAAPVGTGYTVEVWDPSTNTKIGNATTDVFVKAGQTTSNVTINGTQTSYPPSVFSTTPSDGATNVPLNTTVKAVFTKAMDSSTINVNTIILKDSSGNPVSGSVSFESSTNTVTFSPSSYLNITTTYTFTILGGSNGVKDSLGNPMPSDYSISFTTQSAGPKVLSTNPVDGATGVAVDTTISATFDKDIDTSTLTTSSFTLKDSSNNSVSGTVSYDSSSKTATFTPSSNLSSNTTYTATLSGSIKDTSGNLMGADYSWSFTTVELPITIAEARAKPLGTTVYIRGNVTVVPGTFNRGFAIQDSTGGIYIYPSTQPTGISLGDVVEVKGTLYNYNNLLELSPVSYINRIGPGTCPDPITLALDQVGESYEGFLVKVTGTVKSKSGTTNITIVLTDGTNDRQVYVYSSTGINTSNILVGDSITVTGFLGQYSSNYQIQPRYQSDILLNKPQIVSTNPVNNATGVSMNSTISVTFDRALDPTSIDNSSIIVKDSSGNQIGGSVSYDNNTFTITFTPSGSLPYDIGITVTVSKNIKDTNGYTMGTDYTFQFATVTFQSPSPTTPFTTSQDTSLKIFAVMYNSLEQGINEKGEAVCLMNTGSATVDISNYTITDFEGTIQFPQDTYIAPDTRIWVAREATEFYNEFGFKPNFEYGKDTDSTVPNLTDVNGTFPIFDNNGDECAMFDSSNSIVDIVVWGNSDYANTGWIGSKITPYIFASYISPEGDIAYRKLDETTGKPIPDTNTASDWSWDPNEPIGGCKIMYPGWDTWDLFPTTVKHSGVVTTTFALSPDNAFYALRDAIRSAQSSIKIELYTITSLELMQEILNRMDAGVQVKVLMDGQVYGATGGTYDQVRWFVTQVVNKGGTAYFLRNPSNSPYPHDRYNNVHIKTIIIDDSKVFISADNLTRSSMPCDDLSDGTAGNRGATILTNDPVIVQGVLKIFNHDFNIGYYDVSPYNPLTDAPPSGYTPPAMDNPSGYYPVQPQPLTVTEYEELELIQSPDTSIKATEGIIGLINRAGAGDIVIDENQYEYLYWGPSSSYINPRLQALINAANRGAQVYILLDSVNSASTNTPTKNYLDSLNNPNIHVLLGNPTSGNGSYPIHNKMFLARIGGKGYVNISSINGSENSSRANRELGIIIQSNAGFEYFYKAFAYDWAVSGGTPLSSNPGTLYFVVSSVNNSSFGSITPLGSISIPYGGSQSFTIKANPGYFIYKVLVDGSPINITNSFKMTYTFTNITSNHTISVEFMKLPDTTPPTVTLPTINGINLDSPNTTLKLKDNSLTFTVSATDESGIARMVVKVNGIVVIDKNNLDPTIALPDGLNTVEVIVYDTVGNYTSKSFKVLVDTKPPTVILPDIPQTTSTNSLTLKGTLIDTVSGVRSLIINDIPVPVTLEGNFETTLTLSQGTNTITLTAEDNMGNKVTKTLTITYTQPQQTKRSHIVTLTINSPTITIDYTITKNIDTQGSKPIIQNGRTLIPIRTLIESLGGKVLWDAKEQKVTIELNGHSVILYIGKTYAYVDGNKRTLDVAPQIINGRTYIPLRFVSESLGMVVDYDSQSKTITIYYIP</sequence>
<keyword evidence="5" id="KW-0378">Hydrolase</keyword>
<dbReference type="Pfam" id="PF00932">
    <property type="entry name" value="LTD"/>
    <property type="match status" value="1"/>
</dbReference>
<evidence type="ECO:0000256" key="4">
    <source>
        <dbReference type="ARBA" id="ARBA00022729"/>
    </source>
</evidence>
<dbReference type="PANTHER" id="PTHR43856">
    <property type="entry name" value="CARDIOLIPIN HYDROLASE"/>
    <property type="match status" value="1"/>
</dbReference>
<comment type="similarity">
    <text evidence="2">Belongs to the phospholipase D family.</text>
</comment>
<proteinExistence type="inferred from homology"/>
<dbReference type="InterPro" id="IPR012854">
    <property type="entry name" value="Cu_amine_oxidase-like_N"/>
</dbReference>
<dbReference type="Gene3D" id="2.60.40.10">
    <property type="entry name" value="Immunoglobulins"/>
    <property type="match status" value="1"/>
</dbReference>
<dbReference type="Pfam" id="PF09136">
    <property type="entry name" value="Glucodextran_B"/>
    <property type="match status" value="1"/>
</dbReference>
<dbReference type="GO" id="GO:0016891">
    <property type="term" value="F:RNA endonuclease activity producing 5'-phosphomonoesters, hydrolytic mechanism"/>
    <property type="evidence" value="ECO:0007669"/>
    <property type="project" value="TreeGrafter"/>
</dbReference>
<name>A0A7U6JGL1_CALEA</name>
<dbReference type="Pfam" id="PF13091">
    <property type="entry name" value="PLDc_2"/>
    <property type="match status" value="2"/>
</dbReference>
<dbReference type="Gene3D" id="3.30.457.10">
    <property type="entry name" value="Copper amine oxidase-like, N-terminal domain"/>
    <property type="match status" value="1"/>
</dbReference>
<dbReference type="GO" id="GO:0004630">
    <property type="term" value="F:phospholipase D activity"/>
    <property type="evidence" value="ECO:0007669"/>
    <property type="project" value="UniProtKB-EC"/>
</dbReference>
<keyword evidence="9" id="KW-0812">Transmembrane</keyword>
<dbReference type="InterPro" id="IPR001322">
    <property type="entry name" value="Lamin_tail_dom"/>
</dbReference>
<dbReference type="InterPro" id="IPR013783">
    <property type="entry name" value="Ig-like_fold"/>
</dbReference>
<evidence type="ECO:0000256" key="6">
    <source>
        <dbReference type="ARBA" id="ARBA00022963"/>
    </source>
</evidence>
<dbReference type="EC" id="3.1.4.4" evidence="3"/>
<dbReference type="Pfam" id="PF07833">
    <property type="entry name" value="Cu_amine_oxidN1"/>
    <property type="match status" value="1"/>
</dbReference>
<dbReference type="GO" id="GO:0006793">
    <property type="term" value="P:phosphorus metabolic process"/>
    <property type="evidence" value="ECO:0007669"/>
    <property type="project" value="UniProtKB-ARBA"/>
</dbReference>
<evidence type="ECO:0000256" key="9">
    <source>
        <dbReference type="SAM" id="Phobius"/>
    </source>
</evidence>
<keyword evidence="9" id="KW-0472">Membrane</keyword>
<evidence type="ECO:0000256" key="7">
    <source>
        <dbReference type="ARBA" id="ARBA00023098"/>
    </source>
</evidence>
<dbReference type="PROSITE" id="PS51841">
    <property type="entry name" value="LTD"/>
    <property type="match status" value="1"/>
</dbReference>
<feature type="domain" description="LTD" evidence="11">
    <location>
        <begin position="797"/>
        <end position="934"/>
    </location>
</feature>
<feature type="transmembrane region" description="Helical" evidence="9">
    <location>
        <begin position="12"/>
        <end position="32"/>
    </location>
</feature>
<accession>A0A7U6JGL1</accession>
<dbReference type="Pfam" id="PF13205">
    <property type="entry name" value="Big_5"/>
    <property type="match status" value="3"/>
</dbReference>
<evidence type="ECO:0000259" key="10">
    <source>
        <dbReference type="PROSITE" id="PS50035"/>
    </source>
</evidence>
<dbReference type="PROSITE" id="PS50035">
    <property type="entry name" value="PLD"/>
    <property type="match status" value="1"/>
</dbReference>
<feature type="region of interest" description="Disordered" evidence="8">
    <location>
        <begin position="443"/>
        <end position="472"/>
    </location>
</feature>
<dbReference type="InterPro" id="IPR036415">
    <property type="entry name" value="Lamin_tail_dom_sf"/>
</dbReference>
<keyword evidence="9" id="KW-1133">Transmembrane helix</keyword>
<dbReference type="InterPro" id="IPR014755">
    <property type="entry name" value="Cu-Rt/internalin_Ig-like"/>
</dbReference>
<keyword evidence="13" id="KW-1185">Reference proteome</keyword>
<dbReference type="EMBL" id="AP012051">
    <property type="protein sequence ID" value="BAL81665.1"/>
    <property type="molecule type" value="Genomic_DNA"/>
</dbReference>
<evidence type="ECO:0000313" key="13">
    <source>
        <dbReference type="Proteomes" id="UP000004793"/>
    </source>
</evidence>
<dbReference type="InterPro" id="IPR051406">
    <property type="entry name" value="PLD_domain"/>
</dbReference>
<gene>
    <name evidence="12" type="ordered locus">CSE_15390</name>
</gene>
<evidence type="ECO:0000256" key="1">
    <source>
        <dbReference type="ARBA" id="ARBA00000798"/>
    </source>
</evidence>
<evidence type="ECO:0000256" key="3">
    <source>
        <dbReference type="ARBA" id="ARBA00012027"/>
    </source>
</evidence>
<evidence type="ECO:0000256" key="2">
    <source>
        <dbReference type="ARBA" id="ARBA00008664"/>
    </source>
</evidence>
<protein>
    <recommendedName>
        <fullName evidence="3">phospholipase D</fullName>
        <ecNumber evidence="3">3.1.4.4</ecNumber>
    </recommendedName>
</protein>
<dbReference type="InterPro" id="IPR036582">
    <property type="entry name" value="Mao_N_sf"/>
</dbReference>
<dbReference type="SUPFAM" id="SSF55383">
    <property type="entry name" value="Copper amine oxidase, domain N"/>
    <property type="match status" value="1"/>
</dbReference>
<evidence type="ECO:0000256" key="5">
    <source>
        <dbReference type="ARBA" id="ARBA00022801"/>
    </source>
</evidence>
<dbReference type="SUPFAM" id="SSF56024">
    <property type="entry name" value="Phospholipase D/nuclease"/>
    <property type="match status" value="2"/>
</dbReference>
<evidence type="ECO:0000259" key="11">
    <source>
        <dbReference type="PROSITE" id="PS51841"/>
    </source>
</evidence>
<dbReference type="Proteomes" id="UP000004793">
    <property type="component" value="Chromosome"/>
</dbReference>
<dbReference type="Gene3D" id="3.30.870.10">
    <property type="entry name" value="Endonuclease Chain A"/>
    <property type="match status" value="2"/>
</dbReference>
<dbReference type="KEGG" id="cex:CSE_15390"/>
<keyword evidence="6" id="KW-0442">Lipid degradation</keyword>
<dbReference type="InterPro" id="IPR001736">
    <property type="entry name" value="PLipase_D/transphosphatidylase"/>
</dbReference>